<dbReference type="Pfam" id="PF08751">
    <property type="entry name" value="TrwC"/>
    <property type="match status" value="1"/>
</dbReference>
<dbReference type="Gene3D" id="2.30.30.940">
    <property type="match status" value="1"/>
</dbReference>
<dbReference type="SUPFAM" id="SSF55464">
    <property type="entry name" value="Origin of replication-binding domain, RBD-like"/>
    <property type="match status" value="1"/>
</dbReference>
<dbReference type="NCBIfam" id="NF041492">
    <property type="entry name" value="MobF"/>
    <property type="match status" value="1"/>
</dbReference>
<dbReference type="AlphaFoldDB" id="A0A3N4Z3G0"/>
<dbReference type="SUPFAM" id="SSF52540">
    <property type="entry name" value="P-loop containing nucleoside triphosphate hydrolases"/>
    <property type="match status" value="2"/>
</dbReference>
<proteinExistence type="predicted"/>
<dbReference type="Gene3D" id="3.40.50.300">
    <property type="entry name" value="P-loop containing nucleotide triphosphate hydrolases"/>
    <property type="match status" value="2"/>
</dbReference>
<dbReference type="Proteomes" id="UP000280726">
    <property type="component" value="Unassembled WGS sequence"/>
</dbReference>
<dbReference type="Pfam" id="PF13604">
    <property type="entry name" value="AAA_30"/>
    <property type="match status" value="1"/>
</dbReference>
<feature type="domain" description="TrwC relaxase" evidence="1">
    <location>
        <begin position="28"/>
        <end position="381"/>
    </location>
</feature>
<evidence type="ECO:0000259" key="1">
    <source>
        <dbReference type="Pfam" id="PF08751"/>
    </source>
</evidence>
<reference evidence="2 3" key="1">
    <citation type="submission" date="2018-11" db="EMBL/GenBank/DDBJ databases">
        <title>Sequencing the genomes of 1000 actinobacteria strains.</title>
        <authorList>
            <person name="Klenk H.-P."/>
        </authorList>
    </citation>
    <scope>NUCLEOTIDE SEQUENCE [LARGE SCALE GENOMIC DNA]</scope>
    <source>
        <strain evidence="2 3">DSM 14418</strain>
    </source>
</reference>
<dbReference type="CDD" id="cd18809">
    <property type="entry name" value="SF1_C_RecD"/>
    <property type="match status" value="1"/>
</dbReference>
<accession>A0A3N4Z3G0</accession>
<dbReference type="InterPro" id="IPR027417">
    <property type="entry name" value="P-loop_NTPase"/>
</dbReference>
<evidence type="ECO:0000313" key="3">
    <source>
        <dbReference type="Proteomes" id="UP000280726"/>
    </source>
</evidence>
<dbReference type="EMBL" id="RKRA01000001">
    <property type="protein sequence ID" value="RPF26196.1"/>
    <property type="molecule type" value="Genomic_DNA"/>
</dbReference>
<organism evidence="2 3">
    <name type="scientific">Georgenia muralis</name>
    <dbReference type="NCBI Taxonomy" id="154117"/>
    <lineage>
        <taxon>Bacteria</taxon>
        <taxon>Bacillati</taxon>
        <taxon>Actinomycetota</taxon>
        <taxon>Actinomycetes</taxon>
        <taxon>Micrococcales</taxon>
        <taxon>Bogoriellaceae</taxon>
        <taxon>Georgenia</taxon>
    </lineage>
</organism>
<keyword evidence="3" id="KW-1185">Reference proteome</keyword>
<gene>
    <name evidence="2" type="ORF">EDD32_0628</name>
</gene>
<sequence>MVFTPLAPEVDWVAHLVGVTVSMRVVSAGKGYGYLLRSVVQGDGNVAQATGFTRYFTEAGTPPGVWMGKGVAFFGAGELRPGMAVTPEQLRTLLGRGSDPVTGVSLGRPFREYPSVAERTAALTARVDRALPAGEFDAEVTRIRAEQAARGPQTATAGFDLTFSVPKSASVLWSVADANIQGLIVEAHHAAVAQVLDFFEREVAATRTGHAGIAQVSVVGVAATAYDHWDSRANDPQLHTHVVVSNKVMTAHDGRWRTLDSRAVHHALVGLSEHYNAVLADRLTGTFGLSWERRERGEDRTGQWEIQGVSEALIAEFSSRARAIDVATDAKIAAYVAEHGRRPTGRRIVQLRAEATLDTRPEKAIRALADLTAEWRARARDLVGGDPTAWARILTTTREPARALTGESVPMFLVDQAAADVVEAVAERRSTWRHWNLWAEASRRTMGWRFVAAADREQVIALITDAAIGRSVRLTPGEVATVPAGMRRGDGTSPLRPRHSTYYSSERLLGAEDRLLTLADDHDASLVVPQHLAGNVTGSRGDGVVVGGEQAAAITQILTSGRRLDVLVGPAGTGKSTAMAALAGAWTAVHGPGSVVGMAPSAAAAQVLAEDIGLGCDNTAKWVYDHARGRADFCPGELVILDEATLASTRTLETIATRAAEAGAKVVLVGDPAQLQSVDAGGAFNMLTAARGGDLAQLVEVRRFIHVWEKDASLALRDGDPAAIDAYAGHGRIVEGTTEAMIDTAYQAWQHDLTAGRSSILVTEAADSVRHLNDRARADRIRSGVTSTLREVGLRDEARASVGDVVITRRNDRRLRTSPGTWVRNGDRWTVTRVGRDGTLGVRQAGDASGAGVRLPAGYVARHVDLGYAVTAHRAQGLTVDTAHVVVSPSTTRENLYVSMTRGRHANTAYVALDQPDPLHATPAETETTARTVLFGVLNHSALELSAHQTITAEQERWTGIAQLAAEYETIATTAQHGRWTRLVTDALTGAGGLTSAEAAQATKSEAFAVLMAELRRAEAHHHDLDTLLPRLVTQRTLLDADDIAAVLTARLGRATRQPAPGTTPDLIAGLIPAASGPLPADFARALDERRQLIETRAHTLAEAAVRDRAPWVSHTGERPNGASDYQGWLAELTVIAAYRDRYAITGPAPLGPSTHTLAPGRDRRRANEALHRARAIIQTRRTDGTRAQTHARSL</sequence>
<comment type="caution">
    <text evidence="2">The sequence shown here is derived from an EMBL/GenBank/DDBJ whole genome shotgun (WGS) entry which is preliminary data.</text>
</comment>
<dbReference type="InterPro" id="IPR014862">
    <property type="entry name" value="TrwC"/>
</dbReference>
<evidence type="ECO:0000313" key="2">
    <source>
        <dbReference type="EMBL" id="RPF26196.1"/>
    </source>
</evidence>
<name>A0A3N4Z3G0_9MICO</name>
<protein>
    <submittedName>
        <fullName evidence="2">Conjugative relaxase-like TrwC/TraI family protein</fullName>
    </submittedName>
</protein>